<evidence type="ECO:0000259" key="2">
    <source>
        <dbReference type="Pfam" id="PF07991"/>
    </source>
</evidence>
<dbReference type="OrthoDB" id="5295340at2"/>
<dbReference type="SUPFAM" id="SSF51735">
    <property type="entry name" value="NAD(P)-binding Rossmann-fold domains"/>
    <property type="match status" value="1"/>
</dbReference>
<keyword evidence="5" id="KW-1185">Reference proteome</keyword>
<evidence type="ECO:0000259" key="3">
    <source>
        <dbReference type="Pfam" id="PF08240"/>
    </source>
</evidence>
<keyword evidence="1" id="KW-0560">Oxidoreductase</keyword>
<dbReference type="Gene3D" id="3.90.180.10">
    <property type="entry name" value="Medium-chain alcohol dehydrogenases, catalytic domain"/>
    <property type="match status" value="1"/>
</dbReference>
<organism evidence="4 5">
    <name type="scientific">Nitratiruptor tergarcus DSM 16512</name>
    <dbReference type="NCBI Taxonomy" id="1069081"/>
    <lineage>
        <taxon>Bacteria</taxon>
        <taxon>Pseudomonadati</taxon>
        <taxon>Campylobacterota</taxon>
        <taxon>Epsilonproteobacteria</taxon>
        <taxon>Nautiliales</taxon>
        <taxon>Nitratiruptoraceae</taxon>
        <taxon>Nitratiruptor</taxon>
    </lineage>
</organism>
<dbReference type="InterPro" id="IPR013154">
    <property type="entry name" value="ADH-like_N"/>
</dbReference>
<dbReference type="EMBL" id="FWWZ01000001">
    <property type="protein sequence ID" value="SMC08516.1"/>
    <property type="molecule type" value="Genomic_DNA"/>
</dbReference>
<gene>
    <name evidence="4" type="ORF">SAMN05660197_0268</name>
</gene>
<dbReference type="Proteomes" id="UP000192602">
    <property type="component" value="Unassembled WGS sequence"/>
</dbReference>
<evidence type="ECO:0000256" key="1">
    <source>
        <dbReference type="ARBA" id="ARBA00023002"/>
    </source>
</evidence>
<feature type="domain" description="Alcohol dehydrogenase-like N-terminal" evidence="3">
    <location>
        <begin position="24"/>
        <end position="143"/>
    </location>
</feature>
<protein>
    <submittedName>
        <fullName evidence="4">(R,R)-butanediol dehydrogenase / meso-butanediol dehydrogenase / diacetyl reductase</fullName>
    </submittedName>
</protein>
<dbReference type="PANTHER" id="PTHR43401:SF2">
    <property type="entry name" value="L-THREONINE 3-DEHYDROGENASE"/>
    <property type="match status" value="1"/>
</dbReference>
<dbReference type="Pfam" id="PF07991">
    <property type="entry name" value="KARI_N"/>
    <property type="match status" value="1"/>
</dbReference>
<dbReference type="InterPro" id="IPR050129">
    <property type="entry name" value="Zn_alcohol_dh"/>
</dbReference>
<evidence type="ECO:0000313" key="5">
    <source>
        <dbReference type="Proteomes" id="UP000192602"/>
    </source>
</evidence>
<proteinExistence type="predicted"/>
<dbReference type="Pfam" id="PF08240">
    <property type="entry name" value="ADH_N"/>
    <property type="match status" value="1"/>
</dbReference>
<evidence type="ECO:0000313" key="4">
    <source>
        <dbReference type="EMBL" id="SMC08516.1"/>
    </source>
</evidence>
<dbReference type="STRING" id="1069081.SAMN05660197_0268"/>
<dbReference type="InterPro" id="IPR036291">
    <property type="entry name" value="NAD(P)-bd_dom_sf"/>
</dbReference>
<sequence>MLALRFYDRRDIKLEEIPKPNPKKGEVLIKVTDAGISQTQINEFVEGPFIINKTPHPLTHKATPLIPCQEYGGIIEEVGEGVDQSLIGEQVAVAPLLSCGECEYCKMGKENLCEKVGYLGLLGADGGFCEYSVVSVENIIPISQKELLTFIEPILVGLHAAKTIESFLNLQNKKVLILGAGAVGISVAAVFRDYFGANVFINDILEARLKRAQKGGFLTVTKEELAKEYDLVIDAAGMDTLVDKPAIVEGVSYLKKSAPLLNIGTYFHPVSYIPSTLLLGEHPLLASLMYTKRDLMLLPEVLKKLSVDFSSFITSIDLEHIIEDGYYKAEVDKESFTRIVVRP</sequence>
<name>A0A1W1WQK2_9BACT</name>
<dbReference type="InterPro" id="IPR013116">
    <property type="entry name" value="KARI_N"/>
</dbReference>
<feature type="domain" description="KARI N-terminal Rossmann" evidence="2">
    <location>
        <begin position="170"/>
        <end position="233"/>
    </location>
</feature>
<dbReference type="GO" id="GO:0016491">
    <property type="term" value="F:oxidoreductase activity"/>
    <property type="evidence" value="ECO:0007669"/>
    <property type="project" value="UniProtKB-KW"/>
</dbReference>
<dbReference type="AlphaFoldDB" id="A0A1W1WQK2"/>
<dbReference type="PANTHER" id="PTHR43401">
    <property type="entry name" value="L-THREONINE 3-DEHYDROGENASE"/>
    <property type="match status" value="1"/>
</dbReference>
<dbReference type="InterPro" id="IPR011032">
    <property type="entry name" value="GroES-like_sf"/>
</dbReference>
<accession>A0A1W1WQK2</accession>
<dbReference type="Gene3D" id="3.40.50.720">
    <property type="entry name" value="NAD(P)-binding Rossmann-like Domain"/>
    <property type="match status" value="1"/>
</dbReference>
<dbReference type="RefSeq" id="WP_084274794.1">
    <property type="nucleotide sequence ID" value="NZ_AP026671.1"/>
</dbReference>
<dbReference type="SUPFAM" id="SSF50129">
    <property type="entry name" value="GroES-like"/>
    <property type="match status" value="1"/>
</dbReference>
<reference evidence="5" key="1">
    <citation type="submission" date="2017-04" db="EMBL/GenBank/DDBJ databases">
        <authorList>
            <person name="Varghese N."/>
            <person name="Submissions S."/>
        </authorList>
    </citation>
    <scope>NUCLEOTIDE SEQUENCE [LARGE SCALE GENOMIC DNA]</scope>
    <source>
        <strain evidence="5">DSM 16512</strain>
    </source>
</reference>